<gene>
    <name evidence="2" type="ORF">PGLA2088_LOCUS45148</name>
</gene>
<reference evidence="2" key="1">
    <citation type="submission" date="2021-02" db="EMBL/GenBank/DDBJ databases">
        <authorList>
            <person name="Dougan E. K."/>
            <person name="Rhodes N."/>
            <person name="Thang M."/>
            <person name="Chan C."/>
        </authorList>
    </citation>
    <scope>NUCLEOTIDE SEQUENCE</scope>
</reference>
<feature type="region of interest" description="Disordered" evidence="1">
    <location>
        <begin position="62"/>
        <end position="94"/>
    </location>
</feature>
<dbReference type="AlphaFoldDB" id="A0A813LHN0"/>
<protein>
    <submittedName>
        <fullName evidence="2">Uncharacterized protein</fullName>
    </submittedName>
</protein>
<evidence type="ECO:0000313" key="2">
    <source>
        <dbReference type="EMBL" id="CAE8728499.1"/>
    </source>
</evidence>
<evidence type="ECO:0000256" key="1">
    <source>
        <dbReference type="SAM" id="MobiDB-lite"/>
    </source>
</evidence>
<proteinExistence type="predicted"/>
<feature type="non-terminal residue" evidence="2">
    <location>
        <position position="1"/>
    </location>
</feature>
<accession>A0A813LHN0</accession>
<dbReference type="Proteomes" id="UP000626109">
    <property type="component" value="Unassembled WGS sequence"/>
</dbReference>
<dbReference type="InterPro" id="IPR027417">
    <property type="entry name" value="P-loop_NTPase"/>
</dbReference>
<evidence type="ECO:0000313" key="3">
    <source>
        <dbReference type="Proteomes" id="UP000626109"/>
    </source>
</evidence>
<name>A0A813LHN0_POLGL</name>
<organism evidence="2 3">
    <name type="scientific">Polarella glacialis</name>
    <name type="common">Dinoflagellate</name>
    <dbReference type="NCBI Taxonomy" id="89957"/>
    <lineage>
        <taxon>Eukaryota</taxon>
        <taxon>Sar</taxon>
        <taxon>Alveolata</taxon>
        <taxon>Dinophyceae</taxon>
        <taxon>Suessiales</taxon>
        <taxon>Suessiaceae</taxon>
        <taxon>Polarella</taxon>
    </lineage>
</organism>
<sequence>GNCLFSSTSLYKLLDRLIWLEVDEDTCWERYSSFPHGWWKNNYFTECLWAGYERHISEALGRQRSAPGCGGRSADLGPSRTLGLHGTDRQSVLK</sequence>
<dbReference type="Gene3D" id="3.40.50.300">
    <property type="entry name" value="P-loop containing nucleotide triphosphate hydrolases"/>
    <property type="match status" value="1"/>
</dbReference>
<feature type="non-terminal residue" evidence="2">
    <location>
        <position position="94"/>
    </location>
</feature>
<dbReference type="EMBL" id="CAJNNW010035560">
    <property type="protein sequence ID" value="CAE8728499.1"/>
    <property type="molecule type" value="Genomic_DNA"/>
</dbReference>
<comment type="caution">
    <text evidence="2">The sequence shown here is derived from an EMBL/GenBank/DDBJ whole genome shotgun (WGS) entry which is preliminary data.</text>
</comment>